<dbReference type="AlphaFoldDB" id="A0AAI8XQT3"/>
<organism evidence="2 3">
    <name type="scientific">Mycolicibacterium mageritense</name>
    <name type="common">Mycobacterium mageritense</name>
    <dbReference type="NCBI Taxonomy" id="53462"/>
    <lineage>
        <taxon>Bacteria</taxon>
        <taxon>Bacillati</taxon>
        <taxon>Actinomycetota</taxon>
        <taxon>Actinomycetes</taxon>
        <taxon>Mycobacteriales</taxon>
        <taxon>Mycobacteriaceae</taxon>
        <taxon>Mycolicibacterium</taxon>
    </lineage>
</organism>
<dbReference type="InterPro" id="IPR051704">
    <property type="entry name" value="FAD_aromatic-hydroxylase"/>
</dbReference>
<dbReference type="PRINTS" id="PR00420">
    <property type="entry name" value="RNGMNOXGNASE"/>
</dbReference>
<gene>
    <name evidence="2" type="primary">pqsH</name>
    <name evidence="2" type="ORF">hbim_05297</name>
</gene>
<accession>A0AAI8XQT3</accession>
<feature type="domain" description="FAD-binding" evidence="1">
    <location>
        <begin position="20"/>
        <end position="356"/>
    </location>
</feature>
<evidence type="ECO:0000313" key="3">
    <source>
        <dbReference type="Proteomes" id="UP001241092"/>
    </source>
</evidence>
<keyword evidence="2" id="KW-0560">Oxidoreductase</keyword>
<dbReference type="Pfam" id="PF01494">
    <property type="entry name" value="FAD_binding_3"/>
    <property type="match status" value="1"/>
</dbReference>
<dbReference type="Proteomes" id="UP001241092">
    <property type="component" value="Chromosome"/>
</dbReference>
<dbReference type="SUPFAM" id="SSF51905">
    <property type="entry name" value="FAD/NAD(P)-binding domain"/>
    <property type="match status" value="1"/>
</dbReference>
<dbReference type="InterPro" id="IPR002938">
    <property type="entry name" value="FAD-bd"/>
</dbReference>
<dbReference type="PANTHER" id="PTHR46865:SF8">
    <property type="entry name" value="POSSIBLE OXIDOREDUCTASE"/>
    <property type="match status" value="1"/>
</dbReference>
<dbReference type="PANTHER" id="PTHR46865">
    <property type="entry name" value="OXIDOREDUCTASE-RELATED"/>
    <property type="match status" value="1"/>
</dbReference>
<protein>
    <submittedName>
        <fullName evidence="2">2-heptyl-3-hydroxy-4(1H)-quinolone synthase</fullName>
        <ecNumber evidence="2">1.14.13.182</ecNumber>
    </submittedName>
</protein>
<proteinExistence type="predicted"/>
<dbReference type="GO" id="GO:0071949">
    <property type="term" value="F:FAD binding"/>
    <property type="evidence" value="ECO:0007669"/>
    <property type="project" value="InterPro"/>
</dbReference>
<evidence type="ECO:0000259" key="1">
    <source>
        <dbReference type="Pfam" id="PF01494"/>
    </source>
</evidence>
<dbReference type="Gene3D" id="3.50.50.60">
    <property type="entry name" value="FAD/NAD(P)-binding domain"/>
    <property type="match status" value="1"/>
</dbReference>
<dbReference type="EMBL" id="AP027452">
    <property type="protein sequence ID" value="BDY31345.1"/>
    <property type="molecule type" value="Genomic_DNA"/>
</dbReference>
<name>A0AAI8XQT3_MYCME</name>
<dbReference type="EC" id="1.14.13.182" evidence="2"/>
<reference evidence="2" key="1">
    <citation type="submission" date="2023-03" db="EMBL/GenBank/DDBJ databases">
        <title>Draft genome sequence of a Mycolicibacterium mageritense strain H4_3_1 isolated from a hybrid biological-inorganic system reactor.</title>
        <authorList>
            <person name="Feng X."/>
            <person name="Kazama D."/>
            <person name="Sato K."/>
            <person name="Kobayashi H."/>
        </authorList>
    </citation>
    <scope>NUCLEOTIDE SEQUENCE</scope>
    <source>
        <strain evidence="2">H4_3_1</strain>
    </source>
</reference>
<sequence>MFIPTTIADQYQQAASDNLRILVVGAGIAGITAAQLLRRAGHRPVLIERAEDGKHPGYMLALMPMADGALDELGVREAYRAASVPFHDYAMRGHTGRLLRVDSMTRILQRYGDYRGISRGALIEVLTSGGCAVTLGTTVGAVTETAEGVRIRMSERGHVRELDFDLVLIADGINSSTRELIPSARPVEVVDTQWGGWVVWAPAHAVPAQRGEELWGVGRFAGLYPVAGAVGVFLGGPRADTAAGAAAFVEQFRRTLTVVDPPIEAALSAVADDPDPYYWSLTDCRSAAWTTSRTVLLGDAAAGFLPTAGIGAGMAMESAWVLCRLLRHAHRENLADVLSVYERTQRPRVEAAQDNSRGLARLVFRRSRALAVLRELAMRIASVDVAIKPIQRLLADQPKPDEIAASVG</sequence>
<dbReference type="GO" id="GO:0102164">
    <property type="term" value="F:2-heptyl-3-hydroxy-4(1H)-quinolone synthase activity"/>
    <property type="evidence" value="ECO:0007669"/>
    <property type="project" value="UniProtKB-EC"/>
</dbReference>
<evidence type="ECO:0000313" key="2">
    <source>
        <dbReference type="EMBL" id="BDY31345.1"/>
    </source>
</evidence>
<dbReference type="RefSeq" id="WP_229481365.1">
    <property type="nucleotide sequence ID" value="NZ_AP027452.1"/>
</dbReference>
<dbReference type="InterPro" id="IPR036188">
    <property type="entry name" value="FAD/NAD-bd_sf"/>
</dbReference>